<dbReference type="GO" id="GO:0008652">
    <property type="term" value="P:amino acid biosynthetic process"/>
    <property type="evidence" value="ECO:0007669"/>
    <property type="project" value="UniProtKB-KW"/>
</dbReference>
<comment type="similarity">
    <text evidence="4">Belongs to the type-I 3-dehydroquinase family.</text>
</comment>
<dbReference type="HAMAP" id="MF_00214">
    <property type="entry name" value="AroD"/>
    <property type="match status" value="1"/>
</dbReference>
<dbReference type="GO" id="GO:0009073">
    <property type="term" value="P:aromatic amino acid family biosynthetic process"/>
    <property type="evidence" value="ECO:0007669"/>
    <property type="project" value="UniProtKB-KW"/>
</dbReference>
<reference evidence="5 6" key="1">
    <citation type="journal article" date="2019" name="Int. J. Syst. Evol. Microbiol.">
        <title>The Global Catalogue of Microorganisms (GCM) 10K type strain sequencing project: providing services to taxonomists for standard genome sequencing and annotation.</title>
        <authorList>
            <consortium name="The Broad Institute Genomics Platform"/>
            <consortium name="The Broad Institute Genome Sequencing Center for Infectious Disease"/>
            <person name="Wu L."/>
            <person name="Ma J."/>
        </authorList>
    </citation>
    <scope>NUCLEOTIDE SEQUENCE [LARGE SCALE GENOMIC DNA]</scope>
    <source>
        <strain evidence="5 6">JCM 19585</strain>
    </source>
</reference>
<organism evidence="5 6">
    <name type="scientific">Halarchaeum grantii</name>
    <dbReference type="NCBI Taxonomy" id="1193105"/>
    <lineage>
        <taxon>Archaea</taxon>
        <taxon>Methanobacteriati</taxon>
        <taxon>Methanobacteriota</taxon>
        <taxon>Stenosarchaea group</taxon>
        <taxon>Halobacteria</taxon>
        <taxon>Halobacteriales</taxon>
        <taxon>Halobacteriaceae</taxon>
    </lineage>
</organism>
<name>A0A830FFJ8_9EURY</name>
<evidence type="ECO:0000256" key="4">
    <source>
        <dbReference type="HAMAP-Rule" id="MF_00214"/>
    </source>
</evidence>
<dbReference type="AlphaFoldDB" id="A0A830FFJ8"/>
<sequence length="244" mass="26260">MKLDGFALAATTNDLGREVDARGVADVVEFRMDSAEDPIGQLSDYDGDLPIIATNRTKWFGGEANDTGRLDRLSAASRFDAVELVDIELETARGMGWILDEFRQNDVDIIISHHDFDDTPEQDVLDAIIEQCAQYGDVAKVATYPQNHDDVLRLLKAINTASNDGIDVAGIAMGGLGSHSRVVGPLYGSALGYAPLAEDTSEYAPGQIPVRKLAALIEALQVASEDVTEMDSLAAKLAEQQTHA</sequence>
<dbReference type="Proteomes" id="UP000628840">
    <property type="component" value="Unassembled WGS sequence"/>
</dbReference>
<evidence type="ECO:0000313" key="6">
    <source>
        <dbReference type="Proteomes" id="UP000628840"/>
    </source>
</evidence>
<feature type="binding site" evidence="4">
    <location>
        <position position="207"/>
    </location>
    <ligand>
        <name>3-dehydroquinate</name>
        <dbReference type="ChEBI" id="CHEBI:32364"/>
    </ligand>
</feature>
<dbReference type="CDD" id="cd00502">
    <property type="entry name" value="DHQase_I"/>
    <property type="match status" value="1"/>
</dbReference>
<dbReference type="Pfam" id="PF01487">
    <property type="entry name" value="DHquinase_I"/>
    <property type="match status" value="1"/>
</dbReference>
<gene>
    <name evidence="4" type="primary">aroD</name>
    <name evidence="5" type="ORF">GCM10009037_27190</name>
</gene>
<dbReference type="InterPro" id="IPR013785">
    <property type="entry name" value="Aldolase_TIM"/>
</dbReference>
<dbReference type="UniPathway" id="UPA00053">
    <property type="reaction ID" value="UER00086"/>
</dbReference>
<dbReference type="GO" id="GO:0009423">
    <property type="term" value="P:chorismate biosynthetic process"/>
    <property type="evidence" value="ECO:0007669"/>
    <property type="project" value="UniProtKB-UniRule"/>
</dbReference>
<dbReference type="SUPFAM" id="SSF51569">
    <property type="entry name" value="Aldolase"/>
    <property type="match status" value="1"/>
</dbReference>
<keyword evidence="6" id="KW-1185">Reference proteome</keyword>
<proteinExistence type="inferred from homology"/>
<comment type="caution">
    <text evidence="5">The sequence shown here is derived from an EMBL/GenBank/DDBJ whole genome shotgun (WGS) entry which is preliminary data.</text>
</comment>
<keyword evidence="4" id="KW-0057">Aromatic amino acid biosynthesis</keyword>
<protein>
    <recommendedName>
        <fullName evidence="4">3-dehydroquinate dehydratase</fullName>
        <shortName evidence="4">3-dehydroquinase</shortName>
        <ecNumber evidence="4">4.2.1.10</ecNumber>
    </recommendedName>
    <alternativeName>
        <fullName evidence="4">Type I DHQase</fullName>
    </alternativeName>
    <alternativeName>
        <fullName evidence="4">Type I dehydroquinase</fullName>
        <shortName evidence="4">DHQ1</shortName>
    </alternativeName>
</protein>
<accession>A0A830FFJ8</accession>
<dbReference type="PANTHER" id="PTHR43699">
    <property type="entry name" value="3-DEHYDROQUINATE DEHYDRATASE"/>
    <property type="match status" value="1"/>
</dbReference>
<dbReference type="InterPro" id="IPR018508">
    <property type="entry name" value="3-dehydroquinate_DH_AS"/>
</dbReference>
<comment type="catalytic activity">
    <reaction evidence="1 4">
        <text>3-dehydroquinate = 3-dehydroshikimate + H2O</text>
        <dbReference type="Rhea" id="RHEA:21096"/>
        <dbReference type="ChEBI" id="CHEBI:15377"/>
        <dbReference type="ChEBI" id="CHEBI:16630"/>
        <dbReference type="ChEBI" id="CHEBI:32364"/>
        <dbReference type="EC" id="4.2.1.10"/>
    </reaction>
</comment>
<feature type="binding site" evidence="4">
    <location>
        <position position="181"/>
    </location>
    <ligand>
        <name>3-dehydroquinate</name>
        <dbReference type="ChEBI" id="CHEBI:32364"/>
    </ligand>
</feature>
<evidence type="ECO:0000256" key="1">
    <source>
        <dbReference type="ARBA" id="ARBA00001864"/>
    </source>
</evidence>
<feature type="active site" description="Schiff-base intermediate with substrate" evidence="4">
    <location>
        <position position="140"/>
    </location>
</feature>
<keyword evidence="2 4" id="KW-0456">Lyase</keyword>
<feature type="binding site" evidence="4">
    <location>
        <position position="56"/>
    </location>
    <ligand>
        <name>3-dehydroquinate</name>
        <dbReference type="ChEBI" id="CHEBI:32364"/>
    </ligand>
</feature>
<evidence type="ECO:0000256" key="2">
    <source>
        <dbReference type="ARBA" id="ARBA00023239"/>
    </source>
</evidence>
<dbReference type="EMBL" id="BMPF01000005">
    <property type="protein sequence ID" value="GGL42232.1"/>
    <property type="molecule type" value="Genomic_DNA"/>
</dbReference>
<dbReference type="InterPro" id="IPR001381">
    <property type="entry name" value="DHquinase_I"/>
</dbReference>
<dbReference type="Gene3D" id="3.20.20.70">
    <property type="entry name" value="Aldolase class I"/>
    <property type="match status" value="1"/>
</dbReference>
<feature type="binding site" evidence="4">
    <location>
        <begin position="29"/>
        <end position="31"/>
    </location>
    <ligand>
        <name>3-dehydroquinate</name>
        <dbReference type="ChEBI" id="CHEBI:32364"/>
    </ligand>
</feature>
<comment type="pathway">
    <text evidence="4">Metabolic intermediate biosynthesis; chorismate biosynthesis; chorismate from D-erythrose 4-phosphate and phosphoenolpyruvate: step 3/7.</text>
</comment>
<comment type="function">
    <text evidence="4">Involved in the third step of the chorismate pathway, which leads to the biosynthesis of aromatic amino acids. Catalyzes the cis-dehydration of 3-dehydroquinate (DHQ) and introduces the first double bond of the aromatic ring to yield 3-dehydroshikimate.</text>
</comment>
<dbReference type="RefSeq" id="WP_188884226.1">
    <property type="nucleotide sequence ID" value="NZ_BMPF01000005.1"/>
</dbReference>
<evidence type="ECO:0000256" key="3">
    <source>
        <dbReference type="ARBA" id="ARBA00023270"/>
    </source>
</evidence>
<comment type="subunit">
    <text evidence="4">Homodimer.</text>
</comment>
<dbReference type="EC" id="4.2.1.10" evidence="4"/>
<dbReference type="OrthoDB" id="34329at2157"/>
<evidence type="ECO:0000313" key="5">
    <source>
        <dbReference type="EMBL" id="GGL42232.1"/>
    </source>
</evidence>
<comment type="caution">
    <text evidence="4">Lacks conserved residue(s) required for the propagation of feature annotation.</text>
</comment>
<feature type="active site" description="Proton donor/acceptor" evidence="4">
    <location>
        <position position="114"/>
    </location>
</feature>
<dbReference type="PANTHER" id="PTHR43699:SF1">
    <property type="entry name" value="3-DEHYDROQUINATE DEHYDRATASE"/>
    <property type="match status" value="1"/>
</dbReference>
<keyword evidence="3 4" id="KW-0704">Schiff base</keyword>
<dbReference type="InterPro" id="IPR050146">
    <property type="entry name" value="Type-I_3-dehydroquinase"/>
</dbReference>
<dbReference type="GO" id="GO:0046279">
    <property type="term" value="P:3,4-dihydroxybenzoate biosynthetic process"/>
    <property type="evidence" value="ECO:0007669"/>
    <property type="project" value="TreeGrafter"/>
</dbReference>
<dbReference type="GO" id="GO:0003855">
    <property type="term" value="F:3-dehydroquinate dehydratase activity"/>
    <property type="evidence" value="ECO:0007669"/>
    <property type="project" value="UniProtKB-UniRule"/>
</dbReference>
<dbReference type="PROSITE" id="PS01028">
    <property type="entry name" value="DEHYDROQUINASE_I"/>
    <property type="match status" value="1"/>
</dbReference>
<keyword evidence="4" id="KW-0028">Amino-acid biosynthesis</keyword>